<dbReference type="AlphaFoldDB" id="A0A6S7CPD7"/>
<gene>
    <name evidence="2" type="primary">gltF</name>
    <name evidence="2" type="ORF">LMG1861_02096</name>
</gene>
<evidence type="ECO:0000313" key="2">
    <source>
        <dbReference type="EMBL" id="CAB3856704.1"/>
    </source>
</evidence>
<feature type="signal peptide" evidence="1">
    <location>
        <begin position="1"/>
        <end position="22"/>
    </location>
</feature>
<proteinExistence type="predicted"/>
<accession>A0A6S7CPD7</accession>
<dbReference type="Proteomes" id="UP000494105">
    <property type="component" value="Unassembled WGS sequence"/>
</dbReference>
<sequence>MTKILSYLCAGLALSTATLAHAADGKANLSINGQLIPPACNIGLDEVGPVDYGDIPFNTLDIDGKLLDERQPNMKISCGGPTRVSFTLQENRPGTAITQQEATAAGMKWPYQHPGNGTRHAWGLGTVQGTKIGALVLLIRPHASEIDGKAPTLATSYVIARPIGSASTWPIHSAQETINLNPIEEYSFGTTAAAVPITTASVSLGIKPLLNRPSALPTQEQIVMDGSVTFTLRYL</sequence>
<dbReference type="Pfam" id="PF06551">
    <property type="entry name" value="DUF1120"/>
    <property type="match status" value="1"/>
</dbReference>
<name>A0A6S7CPD7_9BURK</name>
<organism evidence="2 3">
    <name type="scientific">Achromobacter piechaudii</name>
    <dbReference type="NCBI Taxonomy" id="72556"/>
    <lineage>
        <taxon>Bacteria</taxon>
        <taxon>Pseudomonadati</taxon>
        <taxon>Pseudomonadota</taxon>
        <taxon>Betaproteobacteria</taxon>
        <taxon>Burkholderiales</taxon>
        <taxon>Alcaligenaceae</taxon>
        <taxon>Achromobacter</taxon>
    </lineage>
</organism>
<protein>
    <submittedName>
        <fullName evidence="2">Protein GltF</fullName>
    </submittedName>
</protein>
<dbReference type="EMBL" id="CADILD010000001">
    <property type="protein sequence ID" value="CAB3856704.1"/>
    <property type="molecule type" value="Genomic_DNA"/>
</dbReference>
<feature type="chain" id="PRO_5028893048" evidence="1">
    <location>
        <begin position="23"/>
        <end position="235"/>
    </location>
</feature>
<evidence type="ECO:0000313" key="3">
    <source>
        <dbReference type="Proteomes" id="UP000494105"/>
    </source>
</evidence>
<evidence type="ECO:0000256" key="1">
    <source>
        <dbReference type="SAM" id="SignalP"/>
    </source>
</evidence>
<dbReference type="InterPro" id="IPR010546">
    <property type="entry name" value="DUF1120"/>
</dbReference>
<reference evidence="2 3" key="1">
    <citation type="submission" date="2020-04" db="EMBL/GenBank/DDBJ databases">
        <authorList>
            <person name="De Canck E."/>
        </authorList>
    </citation>
    <scope>NUCLEOTIDE SEQUENCE [LARGE SCALE GENOMIC DNA]</scope>
    <source>
        <strain evidence="2 3">LMG 1861</strain>
    </source>
</reference>
<keyword evidence="1" id="KW-0732">Signal</keyword>